<feature type="transmembrane region" description="Helical" evidence="6">
    <location>
        <begin position="42"/>
        <end position="61"/>
    </location>
</feature>
<evidence type="ECO:0000313" key="10">
    <source>
        <dbReference type="Proteomes" id="UP000315925"/>
    </source>
</evidence>
<organism evidence="8 10">
    <name type="scientific">Methylacidiphilum kamchatkense Kam1</name>
    <dbReference type="NCBI Taxonomy" id="1202785"/>
    <lineage>
        <taxon>Bacteria</taxon>
        <taxon>Pseudomonadati</taxon>
        <taxon>Verrucomicrobiota</taxon>
        <taxon>Methylacidiphilae</taxon>
        <taxon>Methylacidiphilales</taxon>
        <taxon>Methylacidiphilaceae</taxon>
        <taxon>Methylacidiphilum (ex Ratnadevi et al. 2023)</taxon>
    </lineage>
</organism>
<dbReference type="Proteomes" id="UP000031594">
    <property type="component" value="Unassembled WGS sequence"/>
</dbReference>
<evidence type="ECO:0000256" key="6">
    <source>
        <dbReference type="SAM" id="Phobius"/>
    </source>
</evidence>
<reference evidence="10" key="3">
    <citation type="submission" date="2019-03" db="EMBL/GenBank/DDBJ databases">
        <title>Complete genome of Methylacidiphilum kamchatkense Kam1.</title>
        <authorList>
            <person name="Kruse T."/>
            <person name="Murarilal Ratnadevi C."/>
            <person name="Erikstad H.-A."/>
            <person name="Birkeland N.-K."/>
        </authorList>
    </citation>
    <scope>NUCLEOTIDE SEQUENCE [LARGE SCALE GENOMIC DNA]</scope>
    <source>
        <strain evidence="10">kam1</strain>
    </source>
</reference>
<comment type="subcellular location">
    <subcellularLocation>
        <location evidence="1">Cell membrane</location>
        <topology evidence="1">Multi-pass membrane protein</topology>
    </subcellularLocation>
</comment>
<accession>A0A0C1UN94</accession>
<dbReference type="OrthoDB" id="196462at2"/>
<evidence type="ECO:0000256" key="3">
    <source>
        <dbReference type="ARBA" id="ARBA00022692"/>
    </source>
</evidence>
<keyword evidence="4 6" id="KW-1133">Transmembrane helix</keyword>
<evidence type="ECO:0000256" key="1">
    <source>
        <dbReference type="ARBA" id="ARBA00004651"/>
    </source>
</evidence>
<protein>
    <submittedName>
        <fullName evidence="8">Cytochrome c oxidase subunit IV</fullName>
    </submittedName>
    <submittedName>
        <fullName evidence="7">Membrane protein</fullName>
    </submittedName>
</protein>
<name>A0A0C1UN94_9BACT</name>
<sequence length="98" mass="10760">MSEEIHTEKKRIKSYFVVFGFLVILALVNVAVSYLHLGGMNIAAGLVIAGVQALLALGILMHIFWEKKTIHHLIGLAILFVLALLLLLVASYFDSIGK</sequence>
<dbReference type="EMBL" id="CP037899">
    <property type="protein sequence ID" value="QDQ41619.1"/>
    <property type="molecule type" value="Genomic_DNA"/>
</dbReference>
<keyword evidence="2" id="KW-1003">Cell membrane</keyword>
<dbReference type="Proteomes" id="UP000315925">
    <property type="component" value="Chromosome"/>
</dbReference>
<feature type="transmembrane region" description="Helical" evidence="6">
    <location>
        <begin position="73"/>
        <end position="93"/>
    </location>
</feature>
<evidence type="ECO:0000256" key="4">
    <source>
        <dbReference type="ARBA" id="ARBA00022989"/>
    </source>
</evidence>
<reference evidence="7 9" key="1">
    <citation type="submission" date="2014-08" db="EMBL/GenBank/DDBJ databases">
        <title>Methylacidiphilum kamchatkense strain Kam1 draft genome sequence.</title>
        <authorList>
            <person name="Birkeland N.-K."/>
            <person name="Erikstad H.A."/>
        </authorList>
    </citation>
    <scope>NUCLEOTIDE SEQUENCE [LARGE SCALE GENOMIC DNA]</scope>
    <source>
        <strain evidence="7 9">Kam1</strain>
    </source>
</reference>
<dbReference type="EMBL" id="JQNX01000007">
    <property type="protein sequence ID" value="KIE58069.1"/>
    <property type="molecule type" value="Genomic_DNA"/>
</dbReference>
<dbReference type="AlphaFoldDB" id="A0A0C1UN94"/>
<evidence type="ECO:0000256" key="5">
    <source>
        <dbReference type="ARBA" id="ARBA00023136"/>
    </source>
</evidence>
<evidence type="ECO:0000313" key="8">
    <source>
        <dbReference type="EMBL" id="QDQ41619.1"/>
    </source>
</evidence>
<keyword evidence="9" id="KW-1185">Reference proteome</keyword>
<dbReference type="STRING" id="1202785.A946_09150"/>
<evidence type="ECO:0000256" key="2">
    <source>
        <dbReference type="ARBA" id="ARBA00022475"/>
    </source>
</evidence>
<dbReference type="Pfam" id="PF03626">
    <property type="entry name" value="COX4_pro"/>
    <property type="match status" value="1"/>
</dbReference>
<dbReference type="KEGG" id="mkc:kam1_368"/>
<feature type="transmembrane region" description="Helical" evidence="6">
    <location>
        <begin position="12"/>
        <end position="36"/>
    </location>
</feature>
<keyword evidence="3 6" id="KW-0812">Transmembrane</keyword>
<dbReference type="InterPro" id="IPR005171">
    <property type="entry name" value="Cyt_c_oxidase_su4_prok"/>
</dbReference>
<evidence type="ECO:0000313" key="7">
    <source>
        <dbReference type="EMBL" id="KIE58069.1"/>
    </source>
</evidence>
<evidence type="ECO:0000313" key="9">
    <source>
        <dbReference type="Proteomes" id="UP000031594"/>
    </source>
</evidence>
<dbReference type="RefSeq" id="WP_039721923.1">
    <property type="nucleotide sequence ID" value="NZ_CP037899.1"/>
</dbReference>
<keyword evidence="5 6" id="KW-0472">Membrane</keyword>
<gene>
    <name evidence="7" type="ORF">A946_09150</name>
    <name evidence="8" type="ORF">kam1_368</name>
</gene>
<dbReference type="GO" id="GO:0005886">
    <property type="term" value="C:plasma membrane"/>
    <property type="evidence" value="ECO:0007669"/>
    <property type="project" value="UniProtKB-SubCell"/>
</dbReference>
<reference evidence="8" key="2">
    <citation type="journal article" date="2019" name="BMC Genomics">
        <title>Complete genome sequence analysis of the thermoacidophilic verrucomicrobial methanotroph 'Candidatus Methylacidiphilum kamchatkense' strain Kam1 and comparison with its closest relatives.</title>
        <authorList>
            <person name="Kruse T."/>
            <person name="Ratnadevi C.M."/>
            <person name="Erikstad H.A."/>
            <person name="Birkeland N.K."/>
        </authorList>
    </citation>
    <scope>NUCLEOTIDE SEQUENCE</scope>
    <source>
        <strain evidence="8">Kam1</strain>
    </source>
</reference>
<proteinExistence type="predicted"/>